<dbReference type="Ensembl" id="ENSELUT00000042853.3">
    <property type="protein sequence ID" value="ENSELUP00000023803.3"/>
    <property type="gene ID" value="ENSELUG00000022636.3"/>
</dbReference>
<sequence length="139" mass="15521">MQLGNVDQGDIKTEVDSNVQEEGVLFRKFLETAFEKRNVHLRRVSSETDTSIRSQGISENFKLKLKGISSNPFRAVLKKVVAKFGRYYEDAPSLNLPLNPCSPRASMCGVGRIELGLSQWHTCFVNLTPLSFGRSGSIK</sequence>
<reference evidence="1" key="4">
    <citation type="submission" date="2025-09" db="UniProtKB">
        <authorList>
            <consortium name="Ensembl"/>
        </authorList>
    </citation>
    <scope>IDENTIFICATION</scope>
</reference>
<dbReference type="Proteomes" id="UP000265140">
    <property type="component" value="Chromosome 20"/>
</dbReference>
<reference evidence="2" key="1">
    <citation type="journal article" date="2014" name="PLoS ONE">
        <title>The genome and linkage map of the northern pike (Esox lucius): conserved synteny revealed between the salmonid sister group and the Neoteleostei.</title>
        <authorList>
            <person name="Rondeau E.B."/>
            <person name="Minkley D.R."/>
            <person name="Leong J.S."/>
            <person name="Messmer A.M."/>
            <person name="Jantzen J.R."/>
            <person name="von Schalburg K.R."/>
            <person name="Lemon C."/>
            <person name="Bird N.H."/>
            <person name="Koop B.F."/>
        </authorList>
    </citation>
    <scope>NUCLEOTIDE SEQUENCE</scope>
</reference>
<dbReference type="InParanoid" id="A0A3P8Z5Q4"/>
<reference evidence="1" key="2">
    <citation type="submission" date="2020-02" db="EMBL/GenBank/DDBJ databases">
        <title>Esox lucius (northern pike) genome, fEsoLuc1, primary haplotype.</title>
        <authorList>
            <person name="Myers G."/>
            <person name="Karagic N."/>
            <person name="Meyer A."/>
            <person name="Pippel M."/>
            <person name="Reichard M."/>
            <person name="Winkler S."/>
            <person name="Tracey A."/>
            <person name="Sims Y."/>
            <person name="Howe K."/>
            <person name="Rhie A."/>
            <person name="Formenti G."/>
            <person name="Durbin R."/>
            <person name="Fedrigo O."/>
            <person name="Jarvis E.D."/>
        </authorList>
    </citation>
    <scope>NUCLEOTIDE SEQUENCE [LARGE SCALE GENOMIC DNA]</scope>
</reference>
<protein>
    <submittedName>
        <fullName evidence="1">Uncharacterized protein</fullName>
    </submittedName>
</protein>
<evidence type="ECO:0000313" key="2">
    <source>
        <dbReference type="Proteomes" id="UP000265140"/>
    </source>
</evidence>
<proteinExistence type="predicted"/>
<dbReference type="AlphaFoldDB" id="A0A3P8Z5Q4"/>
<name>A0A3P8Z5Q4_ESOLU</name>
<keyword evidence="2" id="KW-1185">Reference proteome</keyword>
<reference evidence="1" key="3">
    <citation type="submission" date="2025-08" db="UniProtKB">
        <authorList>
            <consortium name="Ensembl"/>
        </authorList>
    </citation>
    <scope>IDENTIFICATION</scope>
</reference>
<organism evidence="1 2">
    <name type="scientific">Esox lucius</name>
    <name type="common">Northern pike</name>
    <dbReference type="NCBI Taxonomy" id="8010"/>
    <lineage>
        <taxon>Eukaryota</taxon>
        <taxon>Metazoa</taxon>
        <taxon>Chordata</taxon>
        <taxon>Craniata</taxon>
        <taxon>Vertebrata</taxon>
        <taxon>Euteleostomi</taxon>
        <taxon>Actinopterygii</taxon>
        <taxon>Neopterygii</taxon>
        <taxon>Teleostei</taxon>
        <taxon>Protacanthopterygii</taxon>
        <taxon>Esociformes</taxon>
        <taxon>Esocidae</taxon>
        <taxon>Esox</taxon>
    </lineage>
</organism>
<evidence type="ECO:0000313" key="1">
    <source>
        <dbReference type="Ensembl" id="ENSELUP00000023803.3"/>
    </source>
</evidence>
<accession>A0A3P8Z5Q4</accession>